<dbReference type="AlphaFoldDB" id="M1DAQ5"/>
<dbReference type="PaxDb" id="4113-PGSC0003DMT400085982"/>
<feature type="compositionally biased region" description="Low complexity" evidence="1">
    <location>
        <begin position="76"/>
        <end position="87"/>
    </location>
</feature>
<proteinExistence type="predicted"/>
<evidence type="ECO:0000313" key="4">
    <source>
        <dbReference type="Proteomes" id="UP000011115"/>
    </source>
</evidence>
<evidence type="ECO:0000259" key="2">
    <source>
        <dbReference type="Pfam" id="PF20167"/>
    </source>
</evidence>
<dbReference type="HOGENOM" id="CLU_687745_0_0_1"/>
<dbReference type="EnsemblPlants" id="PGSC0003DMT400085982">
    <property type="protein sequence ID" value="PGSC0003DMT400085982"/>
    <property type="gene ID" value="PGSC0003DMG400035553"/>
</dbReference>
<dbReference type="Pfam" id="PF20167">
    <property type="entry name" value="Transposase_32"/>
    <property type="match status" value="1"/>
</dbReference>
<accession>M1DAQ5</accession>
<dbReference type="InParanoid" id="M1DAQ5"/>
<evidence type="ECO:0000256" key="1">
    <source>
        <dbReference type="SAM" id="MobiDB-lite"/>
    </source>
</evidence>
<organism evidence="3 4">
    <name type="scientific">Solanum tuberosum</name>
    <name type="common">Potato</name>
    <dbReference type="NCBI Taxonomy" id="4113"/>
    <lineage>
        <taxon>Eukaryota</taxon>
        <taxon>Viridiplantae</taxon>
        <taxon>Streptophyta</taxon>
        <taxon>Embryophyta</taxon>
        <taxon>Tracheophyta</taxon>
        <taxon>Spermatophyta</taxon>
        <taxon>Magnoliopsida</taxon>
        <taxon>eudicotyledons</taxon>
        <taxon>Gunneridae</taxon>
        <taxon>Pentapetalae</taxon>
        <taxon>asterids</taxon>
        <taxon>lamiids</taxon>
        <taxon>Solanales</taxon>
        <taxon>Solanaceae</taxon>
        <taxon>Solanoideae</taxon>
        <taxon>Solaneae</taxon>
        <taxon>Solanum</taxon>
    </lineage>
</organism>
<dbReference type="Gramene" id="PGSC0003DMT400085982">
    <property type="protein sequence ID" value="PGSC0003DMT400085982"/>
    <property type="gene ID" value="PGSC0003DMG400035553"/>
</dbReference>
<protein>
    <submittedName>
        <fullName evidence="3">Integrase core domain containing protein</fullName>
    </submittedName>
</protein>
<feature type="domain" description="Putative plant transposon protein" evidence="2">
    <location>
        <begin position="166"/>
        <end position="266"/>
    </location>
</feature>
<feature type="region of interest" description="Disordered" evidence="1">
    <location>
        <begin position="69"/>
        <end position="91"/>
    </location>
</feature>
<feature type="compositionally biased region" description="Basic and acidic residues" evidence="1">
    <location>
        <begin position="384"/>
        <end position="401"/>
    </location>
</feature>
<name>M1DAQ5_SOLTU</name>
<dbReference type="InterPro" id="IPR046796">
    <property type="entry name" value="Transposase_32_dom"/>
</dbReference>
<keyword evidence="4" id="KW-1185">Reference proteome</keyword>
<reference evidence="3" key="2">
    <citation type="submission" date="2015-06" db="UniProtKB">
        <authorList>
            <consortium name="EnsemblPlants"/>
        </authorList>
    </citation>
    <scope>IDENTIFICATION</scope>
    <source>
        <strain evidence="3">DM1-3 516 R44</strain>
    </source>
</reference>
<evidence type="ECO:0000313" key="3">
    <source>
        <dbReference type="EnsemblPlants" id="PGSC0003DMT400085982"/>
    </source>
</evidence>
<reference evidence="4" key="1">
    <citation type="journal article" date="2011" name="Nature">
        <title>Genome sequence and analysis of the tuber crop potato.</title>
        <authorList>
            <consortium name="The Potato Genome Sequencing Consortium"/>
        </authorList>
    </citation>
    <scope>NUCLEOTIDE SEQUENCE [LARGE SCALE GENOMIC DNA]</scope>
    <source>
        <strain evidence="4">cv. DM1-3 516 R44</strain>
    </source>
</reference>
<dbReference type="Proteomes" id="UP000011115">
    <property type="component" value="Unassembled WGS sequence"/>
</dbReference>
<sequence length="401" mass="44794">MAPKQDPTYAAKGKLKFVTHSRRMIFEEDTKDTEYVPINIRTSLTTLRTTRNRAQLVVPDVVTALHSDKRATPIGSPAGSESSSDSSFNGITASSFEADSAGDILVPPSFEHAPVVEEPNRWCVEGQYQLYRDARMLNKNDKMARLVTDERRVHLWPRPHSAHQYRRVRLSDDSIQSGAFQRDAEQREPLNRWLARHLATDGKRADWVRTSSLGIKKAALTFATKFLWLLVHNRVSPTQAYNVLTWDRAVMVASLELNFGRILIMATKTLDIGLIRDEADRAAPRREPQVEVPPLGDDLVGDVEKMHIDDPAPPATTRQSSTIDLSTFKENLACLRADLDSFLVPPESAPQAAPTDGVDTIVISILFGDEVLPSDSSHAAGKRPRSDRTSDDVEAHKMRKK</sequence>
<feature type="region of interest" description="Disordered" evidence="1">
    <location>
        <begin position="372"/>
        <end position="401"/>
    </location>
</feature>